<protein>
    <submittedName>
        <fullName evidence="9">ABC transporter permease</fullName>
    </submittedName>
</protein>
<dbReference type="PANTHER" id="PTHR43386:SF6">
    <property type="entry name" value="ABC TRANSPORTER PERMEASE PROTEIN"/>
    <property type="match status" value="1"/>
</dbReference>
<keyword evidence="2 7" id="KW-0813">Transport</keyword>
<dbReference type="CDD" id="cd06261">
    <property type="entry name" value="TM_PBP2"/>
    <property type="match status" value="1"/>
</dbReference>
<comment type="similarity">
    <text evidence="7">Belongs to the binding-protein-dependent transport system permease family.</text>
</comment>
<dbReference type="KEGG" id="hdh:G5B40_15655"/>
<evidence type="ECO:0000256" key="5">
    <source>
        <dbReference type="ARBA" id="ARBA00022989"/>
    </source>
</evidence>
<dbReference type="Gene3D" id="1.10.3720.10">
    <property type="entry name" value="MetI-like"/>
    <property type="match status" value="1"/>
</dbReference>
<feature type="transmembrane region" description="Helical" evidence="7">
    <location>
        <begin position="96"/>
        <end position="121"/>
    </location>
</feature>
<dbReference type="SUPFAM" id="SSF161098">
    <property type="entry name" value="MetI-like"/>
    <property type="match status" value="1"/>
</dbReference>
<keyword evidence="10" id="KW-1185">Reference proteome</keyword>
<evidence type="ECO:0000313" key="10">
    <source>
        <dbReference type="Proteomes" id="UP000503336"/>
    </source>
</evidence>
<dbReference type="Proteomes" id="UP000503336">
    <property type="component" value="Chromosome"/>
</dbReference>
<feature type="transmembrane region" description="Helical" evidence="7">
    <location>
        <begin position="219"/>
        <end position="239"/>
    </location>
</feature>
<keyword evidence="4 7" id="KW-0812">Transmembrane</keyword>
<dbReference type="Pfam" id="PF00528">
    <property type="entry name" value="BPD_transp_1"/>
    <property type="match status" value="1"/>
</dbReference>
<evidence type="ECO:0000256" key="1">
    <source>
        <dbReference type="ARBA" id="ARBA00004651"/>
    </source>
</evidence>
<feature type="transmembrane region" description="Helical" evidence="7">
    <location>
        <begin position="142"/>
        <end position="166"/>
    </location>
</feature>
<dbReference type="PANTHER" id="PTHR43386">
    <property type="entry name" value="OLIGOPEPTIDE TRANSPORT SYSTEM PERMEASE PROTEIN APPC"/>
    <property type="match status" value="1"/>
</dbReference>
<dbReference type="PROSITE" id="PS50928">
    <property type="entry name" value="ABC_TM1"/>
    <property type="match status" value="1"/>
</dbReference>
<evidence type="ECO:0000256" key="2">
    <source>
        <dbReference type="ARBA" id="ARBA00022448"/>
    </source>
</evidence>
<evidence type="ECO:0000256" key="4">
    <source>
        <dbReference type="ARBA" id="ARBA00022692"/>
    </source>
</evidence>
<keyword evidence="6 7" id="KW-0472">Membrane</keyword>
<dbReference type="GO" id="GO:0055085">
    <property type="term" value="P:transmembrane transport"/>
    <property type="evidence" value="ECO:0007669"/>
    <property type="project" value="InterPro"/>
</dbReference>
<dbReference type="AlphaFoldDB" id="A0A7L5BYB9"/>
<dbReference type="InterPro" id="IPR000515">
    <property type="entry name" value="MetI-like"/>
</dbReference>
<evidence type="ECO:0000259" key="8">
    <source>
        <dbReference type="PROSITE" id="PS50928"/>
    </source>
</evidence>
<comment type="subcellular location">
    <subcellularLocation>
        <location evidence="1 7">Cell membrane</location>
        <topology evidence="1 7">Multi-pass membrane protein</topology>
    </subcellularLocation>
</comment>
<keyword evidence="5 7" id="KW-1133">Transmembrane helix</keyword>
<organism evidence="9 10">
    <name type="scientific">Pikeienuella piscinae</name>
    <dbReference type="NCBI Taxonomy" id="2748098"/>
    <lineage>
        <taxon>Bacteria</taxon>
        <taxon>Pseudomonadati</taxon>
        <taxon>Pseudomonadota</taxon>
        <taxon>Alphaproteobacteria</taxon>
        <taxon>Rhodobacterales</taxon>
        <taxon>Paracoccaceae</taxon>
        <taxon>Pikeienuella</taxon>
    </lineage>
</organism>
<feature type="domain" description="ABC transmembrane type-1" evidence="8">
    <location>
        <begin position="94"/>
        <end position="282"/>
    </location>
</feature>
<proteinExistence type="inferred from homology"/>
<evidence type="ECO:0000313" key="9">
    <source>
        <dbReference type="EMBL" id="QIE56742.1"/>
    </source>
</evidence>
<sequence length="297" mass="31869">MASASPQTGENGAEEDQLPRARSLRHLLRRNPTVVVGAAILSVIVLITLFGPLLTVHDPLEIDPLNRMSPPTADHILGTDAFGRDLFSRTVHGGRISLVVGIVVGLFASIIGLGLGLIGGYSRIGDAILMRVMDGLMSIPTILLAIALMAVTRASVYTVIFAITIVELPRVVRLVRSVVLTIRDQAFIEAATISGTRFWKVLFRHILPNTIAPMTVQATYICAAAILIESLLSFLGAGTPPEVPSWGNIMAEGRSYFQLAPWIILIPGTVLAVTVLAINLMGDGLRDMLDPRLANQV</sequence>
<dbReference type="InterPro" id="IPR025966">
    <property type="entry name" value="OppC_N"/>
</dbReference>
<evidence type="ECO:0000256" key="6">
    <source>
        <dbReference type="ARBA" id="ARBA00023136"/>
    </source>
</evidence>
<gene>
    <name evidence="9" type="ORF">G5B40_15655</name>
</gene>
<evidence type="ECO:0000256" key="3">
    <source>
        <dbReference type="ARBA" id="ARBA00022475"/>
    </source>
</evidence>
<reference evidence="9 10" key="1">
    <citation type="submission" date="2020-02" db="EMBL/GenBank/DDBJ databases">
        <title>complete genome sequence of Rhodobacteraceae bacterium.</title>
        <authorList>
            <person name="Park J."/>
            <person name="Kim Y.-S."/>
            <person name="Kim K.-H."/>
        </authorList>
    </citation>
    <scope>NUCLEOTIDE SEQUENCE [LARGE SCALE GENOMIC DNA]</scope>
    <source>
        <strain evidence="9 10">RR4-56</strain>
    </source>
</reference>
<keyword evidence="3" id="KW-1003">Cell membrane</keyword>
<feature type="transmembrane region" description="Helical" evidence="7">
    <location>
        <begin position="259"/>
        <end position="282"/>
    </location>
</feature>
<name>A0A7L5BYB9_9RHOB</name>
<feature type="transmembrane region" description="Helical" evidence="7">
    <location>
        <begin position="34"/>
        <end position="54"/>
    </location>
</feature>
<dbReference type="EMBL" id="CP049056">
    <property type="protein sequence ID" value="QIE56742.1"/>
    <property type="molecule type" value="Genomic_DNA"/>
</dbReference>
<dbReference type="GO" id="GO:0005886">
    <property type="term" value="C:plasma membrane"/>
    <property type="evidence" value="ECO:0007669"/>
    <property type="project" value="UniProtKB-SubCell"/>
</dbReference>
<dbReference type="InterPro" id="IPR035906">
    <property type="entry name" value="MetI-like_sf"/>
</dbReference>
<evidence type="ECO:0000256" key="7">
    <source>
        <dbReference type="RuleBase" id="RU363032"/>
    </source>
</evidence>
<accession>A0A7L5BYB9</accession>
<dbReference type="InterPro" id="IPR050366">
    <property type="entry name" value="BP-dependent_transpt_permease"/>
</dbReference>
<dbReference type="Pfam" id="PF12911">
    <property type="entry name" value="OppC_N"/>
    <property type="match status" value="1"/>
</dbReference>